<gene>
    <name evidence="1" type="ORF">VIS19158_11578</name>
</gene>
<dbReference type="RefSeq" id="WP_005592667.1">
    <property type="nucleotide sequence ID" value="NZ_AFWE01000018.1"/>
</dbReference>
<dbReference type="Proteomes" id="UP000004349">
    <property type="component" value="Unassembled WGS sequence"/>
</dbReference>
<comment type="caution">
    <text evidence="1">The sequence shown here is derived from an EMBL/GenBank/DDBJ whole genome shotgun (WGS) entry which is preliminary data.</text>
</comment>
<reference evidence="1 2" key="1">
    <citation type="journal article" date="2012" name="Int. J. Syst. Evol. Microbiol.">
        <title>Vibrio caribbeanicus sp. nov., isolated from the marine sponge Scleritoderma cyanea.</title>
        <authorList>
            <person name="Hoffmann M."/>
            <person name="Monday S.R."/>
            <person name="Allard M.W."/>
            <person name="Strain E.A."/>
            <person name="Whittaker P."/>
            <person name="Naum M."/>
            <person name="McCarthy P.J."/>
            <person name="Lopez J.V."/>
            <person name="Fischer M."/>
            <person name="Brown E.W."/>
        </authorList>
    </citation>
    <scope>NUCLEOTIDE SEQUENCE [LARGE SCALE GENOMIC DNA]</scope>
    <source>
        <strain evidence="1 2">LMG 19158</strain>
    </source>
</reference>
<dbReference type="EMBL" id="AFWE01000018">
    <property type="protein sequence ID" value="EGU42435.1"/>
    <property type="molecule type" value="Genomic_DNA"/>
</dbReference>
<keyword evidence="1" id="KW-0489">Methyltransferase</keyword>
<dbReference type="eggNOG" id="ENOG5032YPG">
    <property type="taxonomic scope" value="Bacteria"/>
</dbReference>
<dbReference type="AlphaFoldDB" id="F9RIA3"/>
<keyword evidence="1" id="KW-0808">Transferase</keyword>
<dbReference type="GO" id="GO:0032259">
    <property type="term" value="P:methylation"/>
    <property type="evidence" value="ECO:0007669"/>
    <property type="project" value="UniProtKB-KW"/>
</dbReference>
<name>F9RIA3_9VIBR</name>
<sequence length="109" mass="12375">MTFKNVTENQTQSYTPNSNLFDLGSVFITQGINQLLSSAYLSPVFLNPCLFRHMGGDWGCICDDDKRCNDEATKTGDRILSEYLFSGQRIWIITEADRSMTTVMLPSEY</sequence>
<dbReference type="GO" id="GO:0008168">
    <property type="term" value="F:methyltransferase activity"/>
    <property type="evidence" value="ECO:0007669"/>
    <property type="project" value="UniProtKB-KW"/>
</dbReference>
<accession>F9RIA3</accession>
<evidence type="ECO:0000313" key="1">
    <source>
        <dbReference type="EMBL" id="EGU42435.1"/>
    </source>
</evidence>
<organism evidence="1 2">
    <name type="scientific">Vibrio scophthalmi LMG 19158</name>
    <dbReference type="NCBI Taxonomy" id="870967"/>
    <lineage>
        <taxon>Bacteria</taxon>
        <taxon>Pseudomonadati</taxon>
        <taxon>Pseudomonadota</taxon>
        <taxon>Gammaproteobacteria</taxon>
        <taxon>Vibrionales</taxon>
        <taxon>Vibrionaceae</taxon>
        <taxon>Vibrio</taxon>
    </lineage>
</organism>
<protein>
    <submittedName>
        <fullName evidence="1">Type I restriction-modification system methyltransferase subunit</fullName>
    </submittedName>
</protein>
<evidence type="ECO:0000313" key="2">
    <source>
        <dbReference type="Proteomes" id="UP000004349"/>
    </source>
</evidence>
<proteinExistence type="predicted"/>